<proteinExistence type="inferred from homology"/>
<dbReference type="Pfam" id="PF02622">
    <property type="entry name" value="DUF179"/>
    <property type="match status" value="1"/>
</dbReference>
<comment type="caution">
    <text evidence="3">The sequence shown here is derived from an EMBL/GenBank/DDBJ whole genome shotgun (WGS) entry which is preliminary data.</text>
</comment>
<gene>
    <name evidence="3" type="ORF">EV657_11498</name>
</gene>
<dbReference type="EMBL" id="SOEB01000014">
    <property type="protein sequence ID" value="TDX27773.1"/>
    <property type="molecule type" value="Genomic_DNA"/>
</dbReference>
<organism evidence="3 4">
    <name type="scientific">Rhodovulum visakhapatnamense</name>
    <dbReference type="NCBI Taxonomy" id="364297"/>
    <lineage>
        <taxon>Bacteria</taxon>
        <taxon>Pseudomonadati</taxon>
        <taxon>Pseudomonadota</taxon>
        <taxon>Alphaproteobacteria</taxon>
        <taxon>Rhodobacterales</taxon>
        <taxon>Paracoccaceae</taxon>
        <taxon>Rhodovulum</taxon>
    </lineage>
</organism>
<dbReference type="HAMAP" id="MF_00758">
    <property type="entry name" value="UPF0301"/>
    <property type="match status" value="1"/>
</dbReference>
<dbReference type="PANTHER" id="PTHR30327">
    <property type="entry name" value="UNCHARACTERIZED PROTEIN YQGE"/>
    <property type="match status" value="1"/>
</dbReference>
<reference evidence="3 4" key="1">
    <citation type="submission" date="2019-03" db="EMBL/GenBank/DDBJ databases">
        <title>Genomic Encyclopedia of Type Strains, Phase IV (KMG-IV): sequencing the most valuable type-strain genomes for metagenomic binning, comparative biology and taxonomic classification.</title>
        <authorList>
            <person name="Goeker M."/>
        </authorList>
    </citation>
    <scope>NUCLEOTIDE SEQUENCE [LARGE SCALE GENOMIC DNA]</scope>
    <source>
        <strain evidence="3 4">JA181</strain>
    </source>
</reference>
<dbReference type="AlphaFoldDB" id="A0A4V3GTS0"/>
<dbReference type="InterPro" id="IPR003774">
    <property type="entry name" value="AlgH-like"/>
</dbReference>
<comment type="similarity">
    <text evidence="1 2">Belongs to the UPF0301 (AlgH) family.</text>
</comment>
<sequence length="185" mass="19922">MQLGGKLLIAMPGMGDPRFERSVVYLCAHSDEGAMGLIVNKPLSEISFSDLLDQLDIPRSPGARDIRVHFGGPVEHSRGFVLHSGEYRTDRDNTLRVDARFGMTATLDILEDIAQGGGPSSSLLALGYAGWGPGQLEDEIRQNGWLTCDADPALVFDGADGSKWERAMRLMGIDPLLLSPAAGRA</sequence>
<dbReference type="PANTHER" id="PTHR30327:SF1">
    <property type="entry name" value="UPF0301 PROTEIN YQGE"/>
    <property type="match status" value="1"/>
</dbReference>
<dbReference type="Gene3D" id="3.40.1740.10">
    <property type="entry name" value="VC0467-like"/>
    <property type="match status" value="1"/>
</dbReference>
<dbReference type="NCBIfam" id="NF001268">
    <property type="entry name" value="PRK00228.1-4"/>
    <property type="match status" value="1"/>
</dbReference>
<evidence type="ECO:0000256" key="2">
    <source>
        <dbReference type="HAMAP-Rule" id="MF_00758"/>
    </source>
</evidence>
<dbReference type="SUPFAM" id="SSF143456">
    <property type="entry name" value="VC0467-like"/>
    <property type="match status" value="1"/>
</dbReference>
<evidence type="ECO:0000256" key="1">
    <source>
        <dbReference type="ARBA" id="ARBA00009600"/>
    </source>
</evidence>
<evidence type="ECO:0000313" key="4">
    <source>
        <dbReference type="Proteomes" id="UP000295484"/>
    </source>
</evidence>
<accession>A0A4V3GTS0</accession>
<dbReference type="GO" id="GO:0005829">
    <property type="term" value="C:cytosol"/>
    <property type="evidence" value="ECO:0007669"/>
    <property type="project" value="TreeGrafter"/>
</dbReference>
<dbReference type="Proteomes" id="UP000295484">
    <property type="component" value="Unassembled WGS sequence"/>
</dbReference>
<name>A0A4V3GTS0_9RHOB</name>
<evidence type="ECO:0000313" key="3">
    <source>
        <dbReference type="EMBL" id="TDX27773.1"/>
    </source>
</evidence>
<protein>
    <recommendedName>
        <fullName evidence="2">UPF0301 protein EV657_11498</fullName>
    </recommendedName>
</protein>